<dbReference type="EMBL" id="CARXXK010000003">
    <property type="protein sequence ID" value="CAI6360471.1"/>
    <property type="molecule type" value="Genomic_DNA"/>
</dbReference>
<comment type="caution">
    <text evidence="2">The sequence shown here is derived from an EMBL/GenBank/DDBJ whole genome shotgun (WGS) entry which is preliminary data.</text>
</comment>
<keyword evidence="3" id="KW-1185">Reference proteome</keyword>
<organism evidence="2 3">
    <name type="scientific">Macrosiphum euphorbiae</name>
    <name type="common">potato aphid</name>
    <dbReference type="NCBI Taxonomy" id="13131"/>
    <lineage>
        <taxon>Eukaryota</taxon>
        <taxon>Metazoa</taxon>
        <taxon>Ecdysozoa</taxon>
        <taxon>Arthropoda</taxon>
        <taxon>Hexapoda</taxon>
        <taxon>Insecta</taxon>
        <taxon>Pterygota</taxon>
        <taxon>Neoptera</taxon>
        <taxon>Paraneoptera</taxon>
        <taxon>Hemiptera</taxon>
        <taxon>Sternorrhyncha</taxon>
        <taxon>Aphidomorpha</taxon>
        <taxon>Aphidoidea</taxon>
        <taxon>Aphididae</taxon>
        <taxon>Macrosiphini</taxon>
        <taxon>Macrosiphum</taxon>
    </lineage>
</organism>
<dbReference type="Proteomes" id="UP001160148">
    <property type="component" value="Unassembled WGS sequence"/>
</dbReference>
<feature type="region of interest" description="Disordered" evidence="1">
    <location>
        <begin position="117"/>
        <end position="139"/>
    </location>
</feature>
<gene>
    <name evidence="2" type="ORF">MEUPH1_LOCUS15769</name>
</gene>
<dbReference type="AlphaFoldDB" id="A0AAV0WY57"/>
<evidence type="ECO:0000256" key="1">
    <source>
        <dbReference type="SAM" id="MobiDB-lite"/>
    </source>
</evidence>
<sequence>MWPWSRSVVRHRRHTDEDAADTRPASNKTKRRLRTRIPIPTTDRATGSSVCIQFVHVRGERLRSVGTTVFPPEYQNARALAGRLGGRLLARSLRARKRTSYSSFSLAPITPVDGRTLRADVKTSEQRSRGAAKPDRAPSIAHIARHTHAHTVTVVRTPLAATRPSHPLAIAAAVSFRK</sequence>
<feature type="region of interest" description="Disordered" evidence="1">
    <location>
        <begin position="1"/>
        <end position="33"/>
    </location>
</feature>
<feature type="compositionally biased region" description="Basic and acidic residues" evidence="1">
    <location>
        <begin position="117"/>
        <end position="136"/>
    </location>
</feature>
<reference evidence="2 3" key="1">
    <citation type="submission" date="2023-01" db="EMBL/GenBank/DDBJ databases">
        <authorList>
            <person name="Whitehead M."/>
        </authorList>
    </citation>
    <scope>NUCLEOTIDE SEQUENCE [LARGE SCALE GENOMIC DNA]</scope>
</reference>
<accession>A0AAV0WY57</accession>
<evidence type="ECO:0000313" key="2">
    <source>
        <dbReference type="EMBL" id="CAI6360471.1"/>
    </source>
</evidence>
<protein>
    <submittedName>
        <fullName evidence="2">Uncharacterized protein</fullName>
    </submittedName>
</protein>
<proteinExistence type="predicted"/>
<name>A0AAV0WY57_9HEMI</name>
<evidence type="ECO:0000313" key="3">
    <source>
        <dbReference type="Proteomes" id="UP001160148"/>
    </source>
</evidence>